<comment type="caution">
    <text evidence="2">The sequence shown here is derived from an EMBL/GenBank/DDBJ whole genome shotgun (WGS) entry which is preliminary data.</text>
</comment>
<dbReference type="Gene3D" id="3.30.1370.110">
    <property type="match status" value="1"/>
</dbReference>
<dbReference type="PANTHER" id="PTHR35562">
    <property type="entry name" value="DNA ENDONUCLEASE SMRA-RELATED"/>
    <property type="match status" value="1"/>
</dbReference>
<dbReference type="RefSeq" id="WP_377013279.1">
    <property type="nucleotide sequence ID" value="NZ_JBHSLV010000072.1"/>
</dbReference>
<name>A0ABW0HHB9_9HYPH</name>
<feature type="domain" description="Smr" evidence="1">
    <location>
        <begin position="91"/>
        <end position="179"/>
    </location>
</feature>
<dbReference type="SUPFAM" id="SSF160443">
    <property type="entry name" value="SMR domain-like"/>
    <property type="match status" value="1"/>
</dbReference>
<organism evidence="2 3">
    <name type="scientific">Bosea vestrisii</name>
    <dbReference type="NCBI Taxonomy" id="151416"/>
    <lineage>
        <taxon>Bacteria</taxon>
        <taxon>Pseudomonadati</taxon>
        <taxon>Pseudomonadota</taxon>
        <taxon>Alphaproteobacteria</taxon>
        <taxon>Hyphomicrobiales</taxon>
        <taxon>Boseaceae</taxon>
        <taxon>Bosea</taxon>
    </lineage>
</organism>
<reference evidence="3" key="1">
    <citation type="journal article" date="2019" name="Int. J. Syst. Evol. Microbiol.">
        <title>The Global Catalogue of Microorganisms (GCM) 10K type strain sequencing project: providing services to taxonomists for standard genome sequencing and annotation.</title>
        <authorList>
            <consortium name="The Broad Institute Genomics Platform"/>
            <consortium name="The Broad Institute Genome Sequencing Center for Infectious Disease"/>
            <person name="Wu L."/>
            <person name="Ma J."/>
        </authorList>
    </citation>
    <scope>NUCLEOTIDE SEQUENCE [LARGE SCALE GENOMIC DNA]</scope>
    <source>
        <strain evidence="3">CGMCC 1.16326</strain>
    </source>
</reference>
<dbReference type="InterPro" id="IPR036063">
    <property type="entry name" value="Smr_dom_sf"/>
</dbReference>
<gene>
    <name evidence="2" type="ORF">ACFPPC_28880</name>
</gene>
<evidence type="ECO:0000313" key="3">
    <source>
        <dbReference type="Proteomes" id="UP001596104"/>
    </source>
</evidence>
<accession>A0ABW0HHB9</accession>
<dbReference type="EMBL" id="JBHSLV010000072">
    <property type="protein sequence ID" value="MFC5396667.1"/>
    <property type="molecule type" value="Genomic_DNA"/>
</dbReference>
<keyword evidence="3" id="KW-1185">Reference proteome</keyword>
<evidence type="ECO:0000313" key="2">
    <source>
        <dbReference type="EMBL" id="MFC5396667.1"/>
    </source>
</evidence>
<dbReference type="PANTHER" id="PTHR35562:SF2">
    <property type="entry name" value="DNA ENDONUCLEASE SMRA-RELATED"/>
    <property type="match status" value="1"/>
</dbReference>
<evidence type="ECO:0000259" key="1">
    <source>
        <dbReference type="PROSITE" id="PS50828"/>
    </source>
</evidence>
<protein>
    <submittedName>
        <fullName evidence="2">Smr/MutS family protein</fullName>
    </submittedName>
</protein>
<proteinExistence type="predicted"/>
<dbReference type="PROSITE" id="PS50828">
    <property type="entry name" value="SMR"/>
    <property type="match status" value="1"/>
</dbReference>
<dbReference type="Pfam" id="PF01713">
    <property type="entry name" value="Smr"/>
    <property type="match status" value="1"/>
</dbReference>
<sequence length="185" mass="20554">MRRRGKLLSEAELALWRQVARTVKPLAGRAPVEPEPEVEQAKPAAVAEGVLPPAMPTPVRPTKPAPPPLVPLERRMRTQLRRGQQSVEAVIDLHGLRQDEAHAALRGFLRLQQQRGAKLVLVVTGKGIAGDVTYGEERGILRRNVPHWLRLPDLRPLVLGFDEAEQRHGGTGALYIRLRRSREAG</sequence>
<dbReference type="InterPro" id="IPR002625">
    <property type="entry name" value="Smr_dom"/>
</dbReference>
<dbReference type="Proteomes" id="UP001596104">
    <property type="component" value="Unassembled WGS sequence"/>
</dbReference>